<reference evidence="3 5" key="1">
    <citation type="submission" date="2018-08" db="EMBL/GenBank/DDBJ databases">
        <title>The first complete genome of Treponema rectale (CHPAT), a commensal spirochete of the bovine rectum.</title>
        <authorList>
            <person name="Staton G.J."/>
            <person name="Clegg S.R."/>
            <person name="Carter S.D."/>
            <person name="Radford A.D."/>
            <person name="Darby A."/>
            <person name="Hall N."/>
            <person name="Birtles R.J."/>
            <person name="Evans N.J."/>
        </authorList>
    </citation>
    <scope>NUCLEOTIDE SEQUENCE [LARGE SCALE GENOMIC DNA]</scope>
    <source>
        <strain evidence="3 5">CHPA</strain>
    </source>
</reference>
<dbReference type="EMBL" id="JACHFR010000001">
    <property type="protein sequence ID" value="MBB5218054.1"/>
    <property type="molecule type" value="Genomic_DNA"/>
</dbReference>
<reference evidence="2 4" key="2">
    <citation type="submission" date="2020-08" db="EMBL/GenBank/DDBJ databases">
        <title>Genomic Encyclopedia of Type Strains, Phase IV (KMG-IV): sequencing the most valuable type-strain genomes for metagenomic binning, comparative biology and taxonomic classification.</title>
        <authorList>
            <person name="Goeker M."/>
        </authorList>
    </citation>
    <scope>NUCLEOTIDE SEQUENCE [LARGE SCALE GENOMIC DNA]</scope>
    <source>
        <strain evidence="2 4">DSM 103679</strain>
    </source>
</reference>
<dbReference type="Proteomes" id="UP000578697">
    <property type="component" value="Unassembled WGS sequence"/>
</dbReference>
<evidence type="ECO:0000313" key="3">
    <source>
        <dbReference type="EMBL" id="QOS40231.1"/>
    </source>
</evidence>
<organism evidence="2 4">
    <name type="scientific">Treponema rectale</name>
    <dbReference type="NCBI Taxonomy" id="744512"/>
    <lineage>
        <taxon>Bacteria</taxon>
        <taxon>Pseudomonadati</taxon>
        <taxon>Spirochaetota</taxon>
        <taxon>Spirochaetia</taxon>
        <taxon>Spirochaetales</taxon>
        <taxon>Treponemataceae</taxon>
        <taxon>Treponema</taxon>
    </lineage>
</organism>
<evidence type="ECO:0000313" key="2">
    <source>
        <dbReference type="EMBL" id="MBB5218054.1"/>
    </source>
</evidence>
<gene>
    <name evidence="3" type="ORF">DYE49_07100</name>
    <name evidence="2" type="ORF">HNP77_000398</name>
</gene>
<dbReference type="RefSeq" id="WP_184651488.1">
    <property type="nucleotide sequence ID" value="NZ_JACHFR010000001.1"/>
</dbReference>
<evidence type="ECO:0000256" key="1">
    <source>
        <dbReference type="SAM" id="SignalP"/>
    </source>
</evidence>
<feature type="signal peptide" evidence="1">
    <location>
        <begin position="1"/>
        <end position="19"/>
    </location>
</feature>
<evidence type="ECO:0000313" key="5">
    <source>
        <dbReference type="Proteomes" id="UP000593591"/>
    </source>
</evidence>
<feature type="chain" id="PRO_5036240780" description="DUF5723 domain-containing protein" evidence="1">
    <location>
        <begin position="20"/>
        <end position="420"/>
    </location>
</feature>
<dbReference type="KEGG" id="trc:DYE49_07100"/>
<name>A0A840SB55_9SPIR</name>
<dbReference type="AlphaFoldDB" id="A0A840SB55"/>
<dbReference type="EMBL" id="CP031517">
    <property type="protein sequence ID" value="QOS40231.1"/>
    <property type="molecule type" value="Genomic_DNA"/>
</dbReference>
<protein>
    <recommendedName>
        <fullName evidence="6">DUF5723 domain-containing protein</fullName>
    </recommendedName>
</protein>
<evidence type="ECO:0000313" key="4">
    <source>
        <dbReference type="Proteomes" id="UP000578697"/>
    </source>
</evidence>
<accession>A0A840SB55</accession>
<keyword evidence="4" id="KW-1185">Reference proteome</keyword>
<dbReference type="Proteomes" id="UP000593591">
    <property type="component" value="Chromosome"/>
</dbReference>
<keyword evidence="1" id="KW-0732">Signal</keyword>
<sequence length="420" mass="47290">MKRLLSILMAAFMTTAAFALDMPFFNGYAGLLGNMTGKKDADSYDPDIDIEAFFSGQLDFSGKFLARGEFYISSEDLLQNDLFEETTQNNAVFRIEELSATYKMSTTASSHYFSAFLGNFEPIGSDIFLQRQFGIQPITSKLTASWHSLSGASVYPFYGSGISYVYHPESSGAFGLYFYMNKQTEEDETKNVMNLDLRLAKLFSNLTVDFSAGLGFPVENTDENGNKVFLLVREIQLHAGMNFLLGNRYTTSFFMQGGFNKFVLSSDNETSHKITFADLYFLIEPRLTLRLFQLNIAAFNIPRESAEHMMYLKRATDKDENITNLLGLNANVVTDHLYLGNTNFTFGIHSTLILTDSDFEALKDDPKVVLDWNYEIYVTPYVSMPVLGGTMNASLAASILDFKDDWKSAVDFSLGFKTRF</sequence>
<evidence type="ECO:0008006" key="6">
    <source>
        <dbReference type="Google" id="ProtNLM"/>
    </source>
</evidence>
<proteinExistence type="predicted"/>